<dbReference type="AlphaFoldDB" id="A0A0C2SI72"/>
<dbReference type="InParanoid" id="A0A0C2SI72"/>
<protein>
    <recommendedName>
        <fullName evidence="5">Secreted protein</fullName>
    </recommendedName>
</protein>
<gene>
    <name evidence="3" type="ORF">M378DRAFT_738503</name>
</gene>
<name>A0A0C2SI72_AMAMK</name>
<keyword evidence="1" id="KW-1133">Transmembrane helix</keyword>
<evidence type="ECO:0000313" key="4">
    <source>
        <dbReference type="Proteomes" id="UP000054549"/>
    </source>
</evidence>
<dbReference type="EMBL" id="KN818265">
    <property type="protein sequence ID" value="KIL62870.1"/>
    <property type="molecule type" value="Genomic_DNA"/>
</dbReference>
<dbReference type="Proteomes" id="UP000054549">
    <property type="component" value="Unassembled WGS sequence"/>
</dbReference>
<feature type="chain" id="PRO_5002167541" description="Secreted protein" evidence="2">
    <location>
        <begin position="31"/>
        <end position="128"/>
    </location>
</feature>
<keyword evidence="2" id="KW-0732">Signal</keyword>
<keyword evidence="4" id="KW-1185">Reference proteome</keyword>
<evidence type="ECO:0008006" key="5">
    <source>
        <dbReference type="Google" id="ProtNLM"/>
    </source>
</evidence>
<accession>A0A0C2SI72</accession>
<sequence length="128" mass="14030">MTDTRRWNLSFGTSICLRVLLLLFPCVHDGLVIGDLGEPLRYQMCLVYPSGRLCPHVSQLVQLSLYRSGHSADALASANVFGVSGCALYKLCGPRFNVMSMIPLSLVLLLFVCRSVTVSAFPSPSHRV</sequence>
<evidence type="ECO:0000256" key="1">
    <source>
        <dbReference type="SAM" id="Phobius"/>
    </source>
</evidence>
<organism evidence="3 4">
    <name type="scientific">Amanita muscaria (strain Koide BX008)</name>
    <dbReference type="NCBI Taxonomy" id="946122"/>
    <lineage>
        <taxon>Eukaryota</taxon>
        <taxon>Fungi</taxon>
        <taxon>Dikarya</taxon>
        <taxon>Basidiomycota</taxon>
        <taxon>Agaricomycotina</taxon>
        <taxon>Agaricomycetes</taxon>
        <taxon>Agaricomycetidae</taxon>
        <taxon>Agaricales</taxon>
        <taxon>Pluteineae</taxon>
        <taxon>Amanitaceae</taxon>
        <taxon>Amanita</taxon>
    </lineage>
</organism>
<proteinExistence type="predicted"/>
<keyword evidence="1" id="KW-0812">Transmembrane</keyword>
<dbReference type="HOGENOM" id="CLU_1959020_0_0_1"/>
<feature type="signal peptide" evidence="2">
    <location>
        <begin position="1"/>
        <end position="30"/>
    </location>
</feature>
<feature type="transmembrane region" description="Helical" evidence="1">
    <location>
        <begin position="104"/>
        <end position="122"/>
    </location>
</feature>
<evidence type="ECO:0000313" key="3">
    <source>
        <dbReference type="EMBL" id="KIL62870.1"/>
    </source>
</evidence>
<keyword evidence="1" id="KW-0472">Membrane</keyword>
<reference evidence="3 4" key="1">
    <citation type="submission" date="2014-04" db="EMBL/GenBank/DDBJ databases">
        <title>Evolutionary Origins and Diversification of the Mycorrhizal Mutualists.</title>
        <authorList>
            <consortium name="DOE Joint Genome Institute"/>
            <consortium name="Mycorrhizal Genomics Consortium"/>
            <person name="Kohler A."/>
            <person name="Kuo A."/>
            <person name="Nagy L.G."/>
            <person name="Floudas D."/>
            <person name="Copeland A."/>
            <person name="Barry K.W."/>
            <person name="Cichocki N."/>
            <person name="Veneault-Fourrey C."/>
            <person name="LaButti K."/>
            <person name="Lindquist E.A."/>
            <person name="Lipzen A."/>
            <person name="Lundell T."/>
            <person name="Morin E."/>
            <person name="Murat C."/>
            <person name="Riley R."/>
            <person name="Ohm R."/>
            <person name="Sun H."/>
            <person name="Tunlid A."/>
            <person name="Henrissat B."/>
            <person name="Grigoriev I.V."/>
            <person name="Hibbett D.S."/>
            <person name="Martin F."/>
        </authorList>
    </citation>
    <scope>NUCLEOTIDE SEQUENCE [LARGE SCALE GENOMIC DNA]</scope>
    <source>
        <strain evidence="3 4">Koide BX008</strain>
    </source>
</reference>
<evidence type="ECO:0000256" key="2">
    <source>
        <dbReference type="SAM" id="SignalP"/>
    </source>
</evidence>